<dbReference type="Proteomes" id="UP001224392">
    <property type="component" value="Unassembled WGS sequence"/>
</dbReference>
<dbReference type="Gene3D" id="3.90.380.10">
    <property type="entry name" value="Naphthalene 1,2-dioxygenase Alpha Subunit, Chain A, domain 1"/>
    <property type="match status" value="1"/>
</dbReference>
<organism evidence="7 8">
    <name type="scientific">Biformimicrobium ophioploci</name>
    <dbReference type="NCBI Taxonomy" id="3036711"/>
    <lineage>
        <taxon>Bacteria</taxon>
        <taxon>Pseudomonadati</taxon>
        <taxon>Pseudomonadota</taxon>
        <taxon>Gammaproteobacteria</taxon>
        <taxon>Cellvibrionales</taxon>
        <taxon>Microbulbiferaceae</taxon>
        <taxon>Biformimicrobium</taxon>
    </lineage>
</organism>
<dbReference type="Pfam" id="PF00355">
    <property type="entry name" value="Rieske"/>
    <property type="match status" value="1"/>
</dbReference>
<dbReference type="Pfam" id="PF19112">
    <property type="entry name" value="VanA_C"/>
    <property type="match status" value="1"/>
</dbReference>
<evidence type="ECO:0000313" key="7">
    <source>
        <dbReference type="EMBL" id="GMG86337.1"/>
    </source>
</evidence>
<keyword evidence="2" id="KW-0479">Metal-binding</keyword>
<keyword evidence="1" id="KW-0001">2Fe-2S</keyword>
<dbReference type="RefSeq" id="WP_285762840.1">
    <property type="nucleotide sequence ID" value="NZ_BSYJ01000001.1"/>
</dbReference>
<dbReference type="InterPro" id="IPR050584">
    <property type="entry name" value="Cholesterol_7-desaturase"/>
</dbReference>
<keyword evidence="7" id="KW-0223">Dioxygenase</keyword>
<name>A0ABQ6LWD8_9GAMM</name>
<keyword evidence="8" id="KW-1185">Reference proteome</keyword>
<keyword evidence="5" id="KW-0411">Iron-sulfur</keyword>
<proteinExistence type="predicted"/>
<evidence type="ECO:0000256" key="5">
    <source>
        <dbReference type="ARBA" id="ARBA00023014"/>
    </source>
</evidence>
<sequence>MLTNLWYVAEWSKVVKDKPVRAKLLGQNFVLFRDKSGKVHCLSDVCIHRGGSLSNGWTTERNCVACPYHGWEFDAEGKVQFIPSRGEDAPIPERARIDAYPTEERYGMIWVFLGDLPEEERYPIPDFPEYEDKKNWRAVDVEYNWNGTVDRVVENGIDIGHTAFVHPGFGYPEMADKNKIVKVDKGEYWGSSDNVLYPPQLQGNLGLMKFFRKDKAATHVTPAFYLPGHCVRLHIKVNSWMEIIIFDANTPVDENTTRSFAVQVRNFFKWPIFDGGSRKRTSKVFGEDGAIVEALSPNYLPETLESEVSVEQDKFMGAWRQIRRRHIEEKGWKIDTKAMKPFEGEKVFTIPSPARRTNPHLKWALDTVPLVAPIREAAPVPEEAPKKEVSPEVS</sequence>
<dbReference type="GO" id="GO:0051213">
    <property type="term" value="F:dioxygenase activity"/>
    <property type="evidence" value="ECO:0007669"/>
    <property type="project" value="UniProtKB-KW"/>
</dbReference>
<evidence type="ECO:0000256" key="4">
    <source>
        <dbReference type="ARBA" id="ARBA00023004"/>
    </source>
</evidence>
<dbReference type="PROSITE" id="PS51296">
    <property type="entry name" value="RIESKE"/>
    <property type="match status" value="1"/>
</dbReference>
<dbReference type="CDD" id="cd03469">
    <property type="entry name" value="Rieske_RO_Alpha_N"/>
    <property type="match status" value="1"/>
</dbReference>
<comment type="caution">
    <text evidence="7">The sequence shown here is derived from an EMBL/GenBank/DDBJ whole genome shotgun (WGS) entry which is preliminary data.</text>
</comment>
<reference evidence="7 8" key="1">
    <citation type="submission" date="2023-04" db="EMBL/GenBank/DDBJ databases">
        <title>Marinobulbifer ophiurae gen. nov., sp. Nov., isolate from tissue of brittle star Ophioplocus japonicus.</title>
        <authorList>
            <person name="Kawano K."/>
            <person name="Sawayama S."/>
            <person name="Nakagawa S."/>
        </authorList>
    </citation>
    <scope>NUCLEOTIDE SEQUENCE [LARGE SCALE GENOMIC DNA]</scope>
    <source>
        <strain evidence="7 8">NKW57</strain>
    </source>
</reference>
<dbReference type="InterPro" id="IPR044043">
    <property type="entry name" value="VanA_C_cat"/>
</dbReference>
<evidence type="ECO:0000256" key="1">
    <source>
        <dbReference type="ARBA" id="ARBA00022714"/>
    </source>
</evidence>
<accession>A0ABQ6LWD8</accession>
<evidence type="ECO:0000259" key="6">
    <source>
        <dbReference type="PROSITE" id="PS51296"/>
    </source>
</evidence>
<dbReference type="InterPro" id="IPR017941">
    <property type="entry name" value="Rieske_2Fe-2S"/>
</dbReference>
<dbReference type="SUPFAM" id="SSF55961">
    <property type="entry name" value="Bet v1-like"/>
    <property type="match status" value="1"/>
</dbReference>
<keyword evidence="3" id="KW-0560">Oxidoreductase</keyword>
<dbReference type="InterPro" id="IPR036922">
    <property type="entry name" value="Rieske_2Fe-2S_sf"/>
</dbReference>
<dbReference type="EMBL" id="BSYJ01000001">
    <property type="protein sequence ID" value="GMG86337.1"/>
    <property type="molecule type" value="Genomic_DNA"/>
</dbReference>
<dbReference type="Gene3D" id="2.102.10.10">
    <property type="entry name" value="Rieske [2Fe-2S] iron-sulphur domain"/>
    <property type="match status" value="1"/>
</dbReference>
<dbReference type="SUPFAM" id="SSF50022">
    <property type="entry name" value="ISP domain"/>
    <property type="match status" value="1"/>
</dbReference>
<gene>
    <name evidence="7" type="ORF">MNKW57_06580</name>
</gene>
<keyword evidence="4" id="KW-0408">Iron</keyword>
<evidence type="ECO:0000313" key="8">
    <source>
        <dbReference type="Proteomes" id="UP001224392"/>
    </source>
</evidence>
<evidence type="ECO:0000256" key="3">
    <source>
        <dbReference type="ARBA" id="ARBA00023002"/>
    </source>
</evidence>
<protein>
    <submittedName>
        <fullName evidence="7">Aromatic ring-hydroxylating dioxygenase subunit alpha</fullName>
    </submittedName>
</protein>
<dbReference type="PANTHER" id="PTHR21266">
    <property type="entry name" value="IRON-SULFUR DOMAIN CONTAINING PROTEIN"/>
    <property type="match status" value="1"/>
</dbReference>
<feature type="domain" description="Rieske" evidence="6">
    <location>
        <begin position="6"/>
        <end position="111"/>
    </location>
</feature>
<dbReference type="PANTHER" id="PTHR21266:SF59">
    <property type="entry name" value="BLR4922 PROTEIN"/>
    <property type="match status" value="1"/>
</dbReference>
<evidence type="ECO:0000256" key="2">
    <source>
        <dbReference type="ARBA" id="ARBA00022723"/>
    </source>
</evidence>